<evidence type="ECO:0000313" key="9">
    <source>
        <dbReference type="Proteomes" id="UP000236268"/>
    </source>
</evidence>
<dbReference type="PANTHER" id="PTHR38107">
    <property type="match status" value="1"/>
</dbReference>
<comment type="similarity">
    <text evidence="7">Belongs to the glycosyl hydrolase 24 family.</text>
</comment>
<dbReference type="SUPFAM" id="SSF53955">
    <property type="entry name" value="Lysozyme-like"/>
    <property type="match status" value="1"/>
</dbReference>
<dbReference type="CDD" id="cd00737">
    <property type="entry name" value="lyz_endolysin_autolysin"/>
    <property type="match status" value="1"/>
</dbReference>
<accession>A0A2K1FQZ2</accession>
<dbReference type="InterPro" id="IPR023347">
    <property type="entry name" value="Lysozyme_dom_sf"/>
</dbReference>
<dbReference type="GO" id="GO:0009253">
    <property type="term" value="P:peptidoglycan catabolic process"/>
    <property type="evidence" value="ECO:0007669"/>
    <property type="project" value="InterPro"/>
</dbReference>
<dbReference type="InterPro" id="IPR023346">
    <property type="entry name" value="Lysozyme-like_dom_sf"/>
</dbReference>
<organism evidence="8 9">
    <name type="scientific">Azospirillum argentinense</name>
    <dbReference type="NCBI Taxonomy" id="2970906"/>
    <lineage>
        <taxon>Bacteria</taxon>
        <taxon>Pseudomonadati</taxon>
        <taxon>Pseudomonadota</taxon>
        <taxon>Alphaproteobacteria</taxon>
        <taxon>Rhodospirillales</taxon>
        <taxon>Azospirillaceae</taxon>
        <taxon>Azospirillum</taxon>
    </lineage>
</organism>
<geneLocation type="plasmid" evidence="8">
    <name>p47unnamed</name>
</geneLocation>
<dbReference type="EMBL" id="POWG01000068">
    <property type="protein sequence ID" value="PNQ94957.1"/>
    <property type="molecule type" value="Genomic_DNA"/>
</dbReference>
<dbReference type="Gene3D" id="1.10.530.40">
    <property type="match status" value="1"/>
</dbReference>
<keyword evidence="2 7" id="KW-0929">Antimicrobial</keyword>
<dbReference type="Proteomes" id="UP000236268">
    <property type="component" value="Unassembled WGS sequence"/>
</dbReference>
<reference evidence="8 9" key="1">
    <citation type="submission" date="2018-01" db="EMBL/GenBank/DDBJ databases">
        <title>Whole genome sequence of Azospirillum brasilense REC3 isolated from strawberry roots.</title>
        <authorList>
            <person name="Fontana C.A."/>
            <person name="Salazar S.M."/>
            <person name="Bassi D."/>
            <person name="Puglisi E."/>
            <person name="Lovaisa N.C."/>
            <person name="Toffoli L.M."/>
            <person name="Pedraza R."/>
            <person name="Cocconcelli P.S."/>
        </authorList>
    </citation>
    <scope>NUCLEOTIDE SEQUENCE [LARGE SCALE GENOMIC DNA]</scope>
    <source>
        <strain evidence="8 9">REC3</strain>
        <plasmid evidence="8">p47unnamed</plasmid>
    </source>
</reference>
<evidence type="ECO:0000256" key="6">
    <source>
        <dbReference type="ARBA" id="ARBA00023295"/>
    </source>
</evidence>
<dbReference type="PANTHER" id="PTHR38107:SF3">
    <property type="entry name" value="LYSOZYME RRRD-RELATED"/>
    <property type="match status" value="1"/>
</dbReference>
<proteinExistence type="inferred from homology"/>
<gene>
    <name evidence="8" type="ORF">C1S70_31365</name>
</gene>
<keyword evidence="4 7" id="KW-0378">Hydrolase</keyword>
<evidence type="ECO:0000256" key="7">
    <source>
        <dbReference type="RuleBase" id="RU003788"/>
    </source>
</evidence>
<dbReference type="GO" id="GO:0016998">
    <property type="term" value="P:cell wall macromolecule catabolic process"/>
    <property type="evidence" value="ECO:0007669"/>
    <property type="project" value="InterPro"/>
</dbReference>
<evidence type="ECO:0000313" key="8">
    <source>
        <dbReference type="EMBL" id="PNQ94957.1"/>
    </source>
</evidence>
<evidence type="ECO:0000256" key="5">
    <source>
        <dbReference type="ARBA" id="ARBA00023200"/>
    </source>
</evidence>
<dbReference type="HAMAP" id="MF_04110">
    <property type="entry name" value="ENDOLYSIN_T4"/>
    <property type="match status" value="1"/>
</dbReference>
<keyword evidence="3 7" id="KW-0081">Bacteriolytic enzyme</keyword>
<evidence type="ECO:0000256" key="4">
    <source>
        <dbReference type="ARBA" id="ARBA00022801"/>
    </source>
</evidence>
<sequence>MSTIPALHPDTTGLVQYFEGLKLAAYRCPAGVWTIGYGHTKGVRDGETITTAVAERLLASDLAAATADVAKLVTVPLTDAQRGALTSFVFNLGAGAFKGSTLRRLLNKGDIAGAAGQFERWVYATVNGKKEKLPGLVTRRAAEEALFRGGDWRAAIPADAAPAPVAQKVEAAPVPVPLIRSAPALAGTATLTLGGIAGLIDALGPAGELGAQAIGLAQQVQGTAAQVQAVAEQVATAQGQVAGAVAAVQAIGAGPSVSSLLLGGGLLLTLGLQVWERLRASR</sequence>
<protein>
    <recommendedName>
        <fullName evidence="7">Lysozyme</fullName>
        <ecNumber evidence="7">3.2.1.17</ecNumber>
    </recommendedName>
</protein>
<dbReference type="GO" id="GO:0042742">
    <property type="term" value="P:defense response to bacterium"/>
    <property type="evidence" value="ECO:0007669"/>
    <property type="project" value="UniProtKB-KW"/>
</dbReference>
<dbReference type="RefSeq" id="WP_103041704.1">
    <property type="nucleotide sequence ID" value="NZ_POWG01000068.1"/>
</dbReference>
<evidence type="ECO:0000256" key="2">
    <source>
        <dbReference type="ARBA" id="ARBA00022529"/>
    </source>
</evidence>
<dbReference type="InterPro" id="IPR051018">
    <property type="entry name" value="Bacteriophage_GH24"/>
</dbReference>
<evidence type="ECO:0000256" key="3">
    <source>
        <dbReference type="ARBA" id="ARBA00022638"/>
    </source>
</evidence>
<comment type="caution">
    <text evidence="8">The sequence shown here is derived from an EMBL/GenBank/DDBJ whole genome shotgun (WGS) entry which is preliminary data.</text>
</comment>
<dbReference type="Pfam" id="PF00959">
    <property type="entry name" value="Phage_lysozyme"/>
    <property type="match status" value="1"/>
</dbReference>
<evidence type="ECO:0000256" key="1">
    <source>
        <dbReference type="ARBA" id="ARBA00000632"/>
    </source>
</evidence>
<dbReference type="GO" id="GO:0031640">
    <property type="term" value="P:killing of cells of another organism"/>
    <property type="evidence" value="ECO:0007669"/>
    <property type="project" value="UniProtKB-KW"/>
</dbReference>
<name>A0A2K1FQZ2_9PROT</name>
<keyword evidence="8" id="KW-0614">Plasmid</keyword>
<dbReference type="AlphaFoldDB" id="A0A2K1FQZ2"/>
<keyword evidence="5" id="KW-1035">Host cytoplasm</keyword>
<dbReference type="InterPro" id="IPR033907">
    <property type="entry name" value="Endolysin_autolysin"/>
</dbReference>
<dbReference type="InterPro" id="IPR002196">
    <property type="entry name" value="Glyco_hydro_24"/>
</dbReference>
<dbReference type="InterPro" id="IPR034690">
    <property type="entry name" value="Endolysin_T4_type"/>
</dbReference>
<keyword evidence="6 7" id="KW-0326">Glycosidase</keyword>
<comment type="catalytic activity">
    <reaction evidence="1 7">
        <text>Hydrolysis of (1-&gt;4)-beta-linkages between N-acetylmuramic acid and N-acetyl-D-glucosamine residues in a peptidoglycan and between N-acetyl-D-glucosamine residues in chitodextrins.</text>
        <dbReference type="EC" id="3.2.1.17"/>
    </reaction>
</comment>
<dbReference type="EC" id="3.2.1.17" evidence="7"/>
<dbReference type="GO" id="GO:0003796">
    <property type="term" value="F:lysozyme activity"/>
    <property type="evidence" value="ECO:0007669"/>
    <property type="project" value="UniProtKB-EC"/>
</dbReference>